<dbReference type="PANTHER" id="PTHR43861">
    <property type="entry name" value="TRANS-ACONITATE 2-METHYLTRANSFERASE-RELATED"/>
    <property type="match status" value="1"/>
</dbReference>
<accession>A0A2M6WDZ5</accession>
<dbReference type="CDD" id="cd02440">
    <property type="entry name" value="AdoMet_MTases"/>
    <property type="match status" value="1"/>
</dbReference>
<dbReference type="InterPro" id="IPR029063">
    <property type="entry name" value="SAM-dependent_MTases_sf"/>
</dbReference>
<dbReference type="SUPFAM" id="SSF53335">
    <property type="entry name" value="S-adenosyl-L-methionine-dependent methyltransferases"/>
    <property type="match status" value="1"/>
</dbReference>
<comment type="caution">
    <text evidence="1">The sequence shown here is derived from an EMBL/GenBank/DDBJ whole genome shotgun (WGS) entry which is preliminary data.</text>
</comment>
<evidence type="ECO:0000313" key="2">
    <source>
        <dbReference type="Proteomes" id="UP000228809"/>
    </source>
</evidence>
<dbReference type="Pfam" id="PF13489">
    <property type="entry name" value="Methyltransf_23"/>
    <property type="match status" value="1"/>
</dbReference>
<evidence type="ECO:0008006" key="3">
    <source>
        <dbReference type="Google" id="ProtNLM"/>
    </source>
</evidence>
<dbReference type="Gene3D" id="3.40.50.150">
    <property type="entry name" value="Vaccinia Virus protein VP39"/>
    <property type="match status" value="1"/>
</dbReference>
<proteinExistence type="predicted"/>
<name>A0A2M6WDZ5_9BACT</name>
<dbReference type="Proteomes" id="UP000228809">
    <property type="component" value="Unassembled WGS sequence"/>
</dbReference>
<reference evidence="2" key="1">
    <citation type="submission" date="2017-09" db="EMBL/GenBank/DDBJ databases">
        <title>Depth-based differentiation of microbial function through sediment-hosted aquifers and enrichment of novel symbionts in the deep terrestrial subsurface.</title>
        <authorList>
            <person name="Probst A.J."/>
            <person name="Ladd B."/>
            <person name="Jarett J.K."/>
            <person name="Geller-Mcgrath D.E."/>
            <person name="Sieber C.M.K."/>
            <person name="Emerson J.B."/>
            <person name="Anantharaman K."/>
            <person name="Thomas B.C."/>
            <person name="Malmstrom R."/>
            <person name="Stieglmeier M."/>
            <person name="Klingl A."/>
            <person name="Woyke T."/>
            <person name="Ryan C.M."/>
            <person name="Banfield J.F."/>
        </authorList>
    </citation>
    <scope>NUCLEOTIDE SEQUENCE [LARGE SCALE GENOMIC DNA]</scope>
</reference>
<evidence type="ECO:0000313" key="1">
    <source>
        <dbReference type="EMBL" id="PIT90996.1"/>
    </source>
</evidence>
<dbReference type="AlphaFoldDB" id="A0A2M6WDZ5"/>
<protein>
    <recommendedName>
        <fullName evidence="3">Methyltransferase type 11 domain-containing protein</fullName>
    </recommendedName>
</protein>
<sequence length="188" mass="21589">MTGWRKINYDFLKSLTISGKVLDLGCGRKEFMHLYGDTVTTVDIDPAYEPDIVADLNEPLTFSGQYDWVILNNVLEHIYDARRLIKESHGLLTAGGKLVILVPFMIKIHQDIDHHRYTNQSLERMLREAGFSEVSISPEGTLGDIYKTIRNDIFGLVPRYLRPLKWISYAPRVSHPAYPWGYHVVAIK</sequence>
<dbReference type="EMBL" id="PFBJ01000015">
    <property type="protein sequence ID" value="PIT90996.1"/>
    <property type="molecule type" value="Genomic_DNA"/>
</dbReference>
<gene>
    <name evidence="1" type="ORF">COU17_02765</name>
</gene>
<organism evidence="1 2">
    <name type="scientific">Candidatus Kaiserbacteria bacterium CG10_big_fil_rev_8_21_14_0_10_49_17</name>
    <dbReference type="NCBI Taxonomy" id="1974609"/>
    <lineage>
        <taxon>Bacteria</taxon>
        <taxon>Candidatus Kaiseribacteriota</taxon>
    </lineage>
</organism>